<evidence type="ECO:0000313" key="4">
    <source>
        <dbReference type="Proteomes" id="UP000712600"/>
    </source>
</evidence>
<keyword evidence="1" id="KW-0677">Repeat</keyword>
<dbReference type="GO" id="GO:0043531">
    <property type="term" value="F:ADP binding"/>
    <property type="evidence" value="ECO:0007669"/>
    <property type="project" value="InterPro"/>
</dbReference>
<dbReference type="PROSITE" id="PS51257">
    <property type="entry name" value="PROKAR_LIPOPROTEIN"/>
    <property type="match status" value="1"/>
</dbReference>
<dbReference type="Proteomes" id="UP000712600">
    <property type="component" value="Unassembled WGS sequence"/>
</dbReference>
<dbReference type="InterPro" id="IPR058192">
    <property type="entry name" value="WHD_ROQ1-like"/>
</dbReference>
<dbReference type="Gene3D" id="1.10.8.430">
    <property type="entry name" value="Helical domain of apoptotic protease-activating factors"/>
    <property type="match status" value="1"/>
</dbReference>
<comment type="caution">
    <text evidence="3">The sequence shown here is derived from an EMBL/GenBank/DDBJ whole genome shotgun (WGS) entry which is preliminary data.</text>
</comment>
<proteinExistence type="predicted"/>
<dbReference type="EMBL" id="QGKX02000996">
    <property type="protein sequence ID" value="KAF3552940.1"/>
    <property type="molecule type" value="Genomic_DNA"/>
</dbReference>
<dbReference type="Gene3D" id="3.80.10.10">
    <property type="entry name" value="Ribonuclease Inhibitor"/>
    <property type="match status" value="2"/>
</dbReference>
<dbReference type="PANTHER" id="PTHR11017:SF432">
    <property type="entry name" value="TIR DOMAIN-CONTAINING PROTEIN"/>
    <property type="match status" value="1"/>
</dbReference>
<accession>A0A8S9QRE6</accession>
<evidence type="ECO:0000256" key="1">
    <source>
        <dbReference type="ARBA" id="ARBA00022737"/>
    </source>
</evidence>
<dbReference type="Pfam" id="PF23282">
    <property type="entry name" value="WHD_ROQ1"/>
    <property type="match status" value="1"/>
</dbReference>
<evidence type="ECO:0000259" key="2">
    <source>
        <dbReference type="Pfam" id="PF23282"/>
    </source>
</evidence>
<dbReference type="PANTHER" id="PTHR11017">
    <property type="entry name" value="LEUCINE-RICH REPEAT-CONTAINING PROTEIN"/>
    <property type="match status" value="1"/>
</dbReference>
<evidence type="ECO:0000313" key="3">
    <source>
        <dbReference type="EMBL" id="KAF3552940.1"/>
    </source>
</evidence>
<dbReference type="InterPro" id="IPR044974">
    <property type="entry name" value="Disease_R_plants"/>
</dbReference>
<sequence length="575" mass="63972">MARITHLPHRHAATWSRVASPITCVFASCPELILGRPRTRHGPRVDTNDSHDTPPECRTLTDQVRGFTGWRMISGEGIGRGLQAGAVLEGYYTVSQKYEVNCLTETQALKLFSFHSLRKEEPTEKLLELSKKIVQITGKLPLAAEVFGSHMYDKKEDEWLTELEKLENTQPGDLQSFLALSFKSLGDEEKTVFLDIACLFLKMEITKEEVMDVLKGCGLYAEAALTVPRQKFLVKILSDKEKYWNNIHPRNCIIDFKKKFVRHATEVEIASSNLENNQGISSAVSYVKNMFVKFPEEEKTRTSEVTIPIEPFAPMKKLRLLQINHVELEGDLKLLPSELKEWNKKSPDSMEDENLKVVNMRGCHSLEAIPDLSNHKALEKLVFEGCKLLLKVPKSVGNLSKLLQQDFSYCTNLTEFLVDVSKLKHLEKLFLSGCSNLSVSASAAAAAAAAASMRTVVVRFADADAAAAAYYIATADFIDVSRRTRRSDAACIQELPECVGRLTSLEELDLSDTALKVLPSSIGDLMMHCTSLTEIPDTINKLISLKEFIINGSGVEELPLNLGSLQSLTEFSAGG</sequence>
<protein>
    <recommendedName>
        <fullName evidence="2">Disease resistance protein Roq1-like winged-helix domain-containing protein</fullName>
    </recommendedName>
</protein>
<reference evidence="3" key="1">
    <citation type="submission" date="2019-12" db="EMBL/GenBank/DDBJ databases">
        <title>Genome sequencing and annotation of Brassica cretica.</title>
        <authorList>
            <person name="Studholme D.J."/>
            <person name="Sarris P."/>
        </authorList>
    </citation>
    <scope>NUCLEOTIDE SEQUENCE</scope>
    <source>
        <strain evidence="3">PFS-109/04</strain>
        <tissue evidence="3">Leaf</tissue>
    </source>
</reference>
<feature type="domain" description="Disease resistance protein Roq1-like winged-helix" evidence="2">
    <location>
        <begin position="188"/>
        <end position="239"/>
    </location>
</feature>
<gene>
    <name evidence="3" type="ORF">F2Q69_00011401</name>
</gene>
<organism evidence="3 4">
    <name type="scientific">Brassica cretica</name>
    <name type="common">Mustard</name>
    <dbReference type="NCBI Taxonomy" id="69181"/>
    <lineage>
        <taxon>Eukaryota</taxon>
        <taxon>Viridiplantae</taxon>
        <taxon>Streptophyta</taxon>
        <taxon>Embryophyta</taxon>
        <taxon>Tracheophyta</taxon>
        <taxon>Spermatophyta</taxon>
        <taxon>Magnoliopsida</taxon>
        <taxon>eudicotyledons</taxon>
        <taxon>Gunneridae</taxon>
        <taxon>Pentapetalae</taxon>
        <taxon>rosids</taxon>
        <taxon>malvids</taxon>
        <taxon>Brassicales</taxon>
        <taxon>Brassicaceae</taxon>
        <taxon>Brassiceae</taxon>
        <taxon>Brassica</taxon>
    </lineage>
</organism>
<name>A0A8S9QRE6_BRACR</name>
<dbReference type="InterPro" id="IPR032675">
    <property type="entry name" value="LRR_dom_sf"/>
</dbReference>
<dbReference type="GO" id="GO:0006952">
    <property type="term" value="P:defense response"/>
    <property type="evidence" value="ECO:0007669"/>
    <property type="project" value="InterPro"/>
</dbReference>
<dbReference type="InterPro" id="IPR042197">
    <property type="entry name" value="Apaf_helical"/>
</dbReference>
<dbReference type="AlphaFoldDB" id="A0A8S9QRE6"/>
<dbReference type="SUPFAM" id="SSF52540">
    <property type="entry name" value="P-loop containing nucleoside triphosphate hydrolases"/>
    <property type="match status" value="1"/>
</dbReference>
<dbReference type="InterPro" id="IPR027417">
    <property type="entry name" value="P-loop_NTPase"/>
</dbReference>
<dbReference type="SUPFAM" id="SSF52047">
    <property type="entry name" value="RNI-like"/>
    <property type="match status" value="1"/>
</dbReference>